<evidence type="ECO:0000256" key="1">
    <source>
        <dbReference type="SAM" id="MobiDB-lite"/>
    </source>
</evidence>
<dbReference type="Proteomes" id="UP000540989">
    <property type="component" value="Unassembled WGS sequence"/>
</dbReference>
<proteinExistence type="predicted"/>
<organism evidence="2 3">
    <name type="scientific">Granulicella aggregans</name>
    <dbReference type="NCBI Taxonomy" id="474949"/>
    <lineage>
        <taxon>Bacteria</taxon>
        <taxon>Pseudomonadati</taxon>
        <taxon>Acidobacteriota</taxon>
        <taxon>Terriglobia</taxon>
        <taxon>Terriglobales</taxon>
        <taxon>Acidobacteriaceae</taxon>
        <taxon>Granulicella</taxon>
    </lineage>
</organism>
<dbReference type="EMBL" id="JACHIP010000021">
    <property type="protein sequence ID" value="MBB5060859.1"/>
    <property type="molecule type" value="Genomic_DNA"/>
</dbReference>
<comment type="caution">
    <text evidence="2">The sequence shown here is derived from an EMBL/GenBank/DDBJ whole genome shotgun (WGS) entry which is preliminary data.</text>
</comment>
<gene>
    <name evidence="2" type="ORF">HDF16_005595</name>
</gene>
<accession>A0A7W8E6Z4</accession>
<protein>
    <submittedName>
        <fullName evidence="2">Uncharacterized protein</fullName>
    </submittedName>
</protein>
<keyword evidence="3" id="KW-1185">Reference proteome</keyword>
<evidence type="ECO:0000313" key="3">
    <source>
        <dbReference type="Proteomes" id="UP000540989"/>
    </source>
</evidence>
<evidence type="ECO:0000313" key="2">
    <source>
        <dbReference type="EMBL" id="MBB5060859.1"/>
    </source>
</evidence>
<sequence length="109" mass="11566">MRPDLTGKWQLRAHDAKGKEEIFTLDLTESGSSLVGTVTPQTGGAMTISHGYYVGAAVKVAASGRQRLFSSSIEISGHLEGNKMILNVKRGSGETKPAVAERMPAGPLR</sequence>
<dbReference type="AlphaFoldDB" id="A0A7W8E6Z4"/>
<dbReference type="RefSeq" id="WP_184223420.1">
    <property type="nucleotide sequence ID" value="NZ_JACHIP010000021.1"/>
</dbReference>
<reference evidence="2 3" key="1">
    <citation type="submission" date="2020-08" db="EMBL/GenBank/DDBJ databases">
        <title>Genomic Encyclopedia of Type Strains, Phase IV (KMG-V): Genome sequencing to study the core and pangenomes of soil and plant-associated prokaryotes.</title>
        <authorList>
            <person name="Whitman W."/>
        </authorList>
    </citation>
    <scope>NUCLEOTIDE SEQUENCE [LARGE SCALE GENOMIC DNA]</scope>
    <source>
        <strain evidence="2 3">M8UP14</strain>
    </source>
</reference>
<name>A0A7W8E6Z4_9BACT</name>
<feature type="region of interest" description="Disordered" evidence="1">
    <location>
        <begin position="90"/>
        <end position="109"/>
    </location>
</feature>